<reference evidence="2 3" key="1">
    <citation type="journal article" date="2019" name="Environ. Microbiol.">
        <title>Species interactions and distinct microbial communities in high Arctic permafrost affected cryosols are associated with the CH4 and CO2 gas fluxes.</title>
        <authorList>
            <person name="Altshuler I."/>
            <person name="Hamel J."/>
            <person name="Turney S."/>
            <person name="Magnuson E."/>
            <person name="Levesque R."/>
            <person name="Greer C."/>
            <person name="Whyte L.G."/>
        </authorList>
    </citation>
    <scope>NUCLEOTIDE SEQUENCE [LARGE SCALE GENOMIC DNA]</scope>
    <source>
        <strain evidence="2 3">S5.20</strain>
    </source>
</reference>
<protein>
    <submittedName>
        <fullName evidence="2">Uncharacterized protein</fullName>
    </submittedName>
</protein>
<organism evidence="2 3">
    <name type="scientific">Mycolicibacterium hodleri</name>
    <dbReference type="NCBI Taxonomy" id="49897"/>
    <lineage>
        <taxon>Bacteria</taxon>
        <taxon>Bacillati</taxon>
        <taxon>Actinomycetota</taxon>
        <taxon>Actinomycetes</taxon>
        <taxon>Mycobacteriales</taxon>
        <taxon>Mycobacteriaceae</taxon>
        <taxon>Mycolicibacterium</taxon>
    </lineage>
</organism>
<dbReference type="EMBL" id="RCZG01000008">
    <property type="protein sequence ID" value="TPG32500.1"/>
    <property type="molecule type" value="Genomic_DNA"/>
</dbReference>
<comment type="caution">
    <text evidence="2">The sequence shown here is derived from an EMBL/GenBank/DDBJ whole genome shotgun (WGS) entry which is preliminary data.</text>
</comment>
<evidence type="ECO:0000256" key="1">
    <source>
        <dbReference type="SAM" id="MobiDB-lite"/>
    </source>
</evidence>
<dbReference type="AlphaFoldDB" id="A0A502E7T0"/>
<proteinExistence type="predicted"/>
<dbReference type="Proteomes" id="UP000320095">
    <property type="component" value="Unassembled WGS sequence"/>
</dbReference>
<evidence type="ECO:0000313" key="3">
    <source>
        <dbReference type="Proteomes" id="UP000320095"/>
    </source>
</evidence>
<sequence length="88" mass="9983">MTAMRTAHREQMLAWDAERMGALAVYVAELVRRRLPQHVLSGDVDGCFAEMAQWLSPWASRRRGAADQRSVTRRAAADDDDAMESLHR</sequence>
<feature type="region of interest" description="Disordered" evidence="1">
    <location>
        <begin position="60"/>
        <end position="88"/>
    </location>
</feature>
<gene>
    <name evidence="2" type="ORF">EAH80_19740</name>
</gene>
<keyword evidence="3" id="KW-1185">Reference proteome</keyword>
<evidence type="ECO:0000313" key="2">
    <source>
        <dbReference type="EMBL" id="TPG32500.1"/>
    </source>
</evidence>
<feature type="compositionally biased region" description="Acidic residues" evidence="1">
    <location>
        <begin position="78"/>
        <end position="88"/>
    </location>
</feature>
<accession>A0A502E7T0</accession>
<name>A0A502E7T0_9MYCO</name>